<dbReference type="AlphaFoldDB" id="B5CQG5"/>
<comment type="caution">
    <text evidence="1">The sequence shown here is derived from an EMBL/GenBank/DDBJ whole genome shotgun (WGS) entry which is preliminary data.</text>
</comment>
<accession>B5CQG5</accession>
<protein>
    <submittedName>
        <fullName evidence="1">Uncharacterized protein</fullName>
    </submittedName>
</protein>
<dbReference type="RefSeq" id="WP_005611732.1">
    <property type="nucleotide sequence ID" value="NZ_CP102292.1"/>
</dbReference>
<name>B5CQG5_9FIRM</name>
<dbReference type="GeneID" id="77334497"/>
<gene>
    <name evidence="1" type="ORF">RUMLAC_01711</name>
</gene>
<reference evidence="1 2" key="2">
    <citation type="submission" date="2008-08" db="EMBL/GenBank/DDBJ databases">
        <authorList>
            <person name="Fulton L."/>
            <person name="Clifton S."/>
            <person name="Fulton B."/>
            <person name="Xu J."/>
            <person name="Minx P."/>
            <person name="Pepin K.H."/>
            <person name="Johnson M."/>
            <person name="Bhonagiri V."/>
            <person name="Nash W.E."/>
            <person name="Mardis E.R."/>
            <person name="Wilson R.K."/>
        </authorList>
    </citation>
    <scope>NUCLEOTIDE SEQUENCE [LARGE SCALE GENOMIC DNA]</scope>
    <source>
        <strain evidence="1 2">ATCC 29176</strain>
    </source>
</reference>
<dbReference type="Proteomes" id="UP000003254">
    <property type="component" value="Unassembled WGS sequence"/>
</dbReference>
<dbReference type="HOGENOM" id="CLU_3103478_0_0_9"/>
<keyword evidence="2" id="KW-1185">Reference proteome</keyword>
<dbReference type="EMBL" id="ABOU02000038">
    <property type="protein sequence ID" value="EDY32484.1"/>
    <property type="molecule type" value="Genomic_DNA"/>
</dbReference>
<reference evidence="1 2" key="1">
    <citation type="submission" date="2008-08" db="EMBL/GenBank/DDBJ databases">
        <title>Draft genome sequence of Ruminococcus lactaris ATCC 29176.</title>
        <authorList>
            <person name="Sudarsanam P."/>
            <person name="Ley R."/>
            <person name="Guruge J."/>
            <person name="Turnbaugh P.J."/>
            <person name="Mahowald M."/>
            <person name="Liep D."/>
            <person name="Gordon J."/>
        </authorList>
    </citation>
    <scope>NUCLEOTIDE SEQUENCE [LARGE SCALE GENOMIC DNA]</scope>
    <source>
        <strain evidence="1 2">ATCC 29176</strain>
    </source>
</reference>
<proteinExistence type="predicted"/>
<evidence type="ECO:0000313" key="1">
    <source>
        <dbReference type="EMBL" id="EDY32484.1"/>
    </source>
</evidence>
<sequence>MRVIRKLTGILVDNAVKYADEGGEMRPKSGNRRQILHKFNRKIIRIEHRVR</sequence>
<organism evidence="1 2">
    <name type="scientific">[Ruminococcus] lactaris ATCC 29176</name>
    <dbReference type="NCBI Taxonomy" id="471875"/>
    <lineage>
        <taxon>Bacteria</taxon>
        <taxon>Bacillati</taxon>
        <taxon>Bacillota</taxon>
        <taxon>Clostridia</taxon>
        <taxon>Lachnospirales</taxon>
        <taxon>Lachnospiraceae</taxon>
        <taxon>Mediterraneibacter</taxon>
    </lineage>
</organism>
<evidence type="ECO:0000313" key="2">
    <source>
        <dbReference type="Proteomes" id="UP000003254"/>
    </source>
</evidence>